<dbReference type="Proteomes" id="UP000503349">
    <property type="component" value="Chromosome 18"/>
</dbReference>
<proteinExistence type="predicted"/>
<keyword evidence="2" id="KW-1185">Reference proteome</keyword>
<gene>
    <name evidence="1" type="ORF">EXN66_Car018224</name>
</gene>
<organism evidence="1 2">
    <name type="scientific">Channa argus</name>
    <name type="common">Northern snakehead</name>
    <name type="synonym">Ophicephalus argus</name>
    <dbReference type="NCBI Taxonomy" id="215402"/>
    <lineage>
        <taxon>Eukaryota</taxon>
        <taxon>Metazoa</taxon>
        <taxon>Chordata</taxon>
        <taxon>Craniata</taxon>
        <taxon>Vertebrata</taxon>
        <taxon>Euteleostomi</taxon>
        <taxon>Actinopterygii</taxon>
        <taxon>Neopterygii</taxon>
        <taxon>Teleostei</taxon>
        <taxon>Neoteleostei</taxon>
        <taxon>Acanthomorphata</taxon>
        <taxon>Anabantaria</taxon>
        <taxon>Anabantiformes</taxon>
        <taxon>Channoidei</taxon>
        <taxon>Channidae</taxon>
        <taxon>Channa</taxon>
    </lineage>
</organism>
<dbReference type="AlphaFoldDB" id="A0A6G1QKB3"/>
<dbReference type="EMBL" id="CM015729">
    <property type="protein sequence ID" value="KAF3702536.1"/>
    <property type="molecule type" value="Genomic_DNA"/>
</dbReference>
<reference evidence="2" key="2">
    <citation type="submission" date="2019-02" db="EMBL/GenBank/DDBJ databases">
        <title>Opniocepnalus argus Var Kimnra genome.</title>
        <authorList>
            <person name="Zhou C."/>
            <person name="Xiao S."/>
        </authorList>
    </citation>
    <scope>NUCLEOTIDE SEQUENCE [LARGE SCALE GENOMIC DNA]</scope>
</reference>
<protein>
    <submittedName>
        <fullName evidence="1">Uncharacterized protein</fullName>
    </submittedName>
</protein>
<evidence type="ECO:0000313" key="2">
    <source>
        <dbReference type="Proteomes" id="UP000503349"/>
    </source>
</evidence>
<accession>A0A6G1QKB3</accession>
<name>A0A6G1QKB3_CHAAH</name>
<sequence length="59" mass="6458">MPFLPQPSHFIRARDRHQGCALGGWPRPHLVGLDLIPQPSASQLTALPLIPQAPLNSKN</sequence>
<reference evidence="1 2" key="1">
    <citation type="submission" date="2019-02" db="EMBL/GenBank/DDBJ databases">
        <title>Opniocepnalus argus genome.</title>
        <authorList>
            <person name="Zhou C."/>
            <person name="Xiao S."/>
        </authorList>
    </citation>
    <scope>NUCLEOTIDE SEQUENCE [LARGE SCALE GENOMIC DNA]</scope>
    <source>
        <strain evidence="1">OARG1902GOOAL</strain>
        <tissue evidence="1">Muscle</tissue>
    </source>
</reference>
<evidence type="ECO:0000313" key="1">
    <source>
        <dbReference type="EMBL" id="KAF3702536.1"/>
    </source>
</evidence>